<dbReference type="InterPro" id="IPR003374">
    <property type="entry name" value="ApbE-like_sf"/>
</dbReference>
<comment type="catalytic activity">
    <reaction evidence="10">
        <text>L-threonyl-[protein] + FAD = FMN-L-threonyl-[protein] + AMP + H(+)</text>
        <dbReference type="Rhea" id="RHEA:36847"/>
        <dbReference type="Rhea" id="RHEA-COMP:11060"/>
        <dbReference type="Rhea" id="RHEA-COMP:11061"/>
        <dbReference type="ChEBI" id="CHEBI:15378"/>
        <dbReference type="ChEBI" id="CHEBI:30013"/>
        <dbReference type="ChEBI" id="CHEBI:57692"/>
        <dbReference type="ChEBI" id="CHEBI:74257"/>
        <dbReference type="ChEBI" id="CHEBI:456215"/>
        <dbReference type="EC" id="2.7.1.180"/>
    </reaction>
</comment>
<feature type="signal peptide" evidence="11">
    <location>
        <begin position="1"/>
        <end position="27"/>
    </location>
</feature>
<name>A0A2Z3H523_9BACT</name>
<dbReference type="RefSeq" id="WP_010045552.1">
    <property type="nucleotide sequence ID" value="NZ_CP025958.1"/>
</dbReference>
<keyword evidence="4" id="KW-0285">Flavoprotein</keyword>
<dbReference type="OrthoDB" id="195316at2"/>
<dbReference type="AlphaFoldDB" id="A0A2Z3H523"/>
<keyword evidence="5" id="KW-0808">Transferase</keyword>
<dbReference type="InterPro" id="IPR024932">
    <property type="entry name" value="ApbE"/>
</dbReference>
<evidence type="ECO:0000256" key="5">
    <source>
        <dbReference type="ARBA" id="ARBA00022679"/>
    </source>
</evidence>
<evidence type="ECO:0000256" key="6">
    <source>
        <dbReference type="ARBA" id="ARBA00022723"/>
    </source>
</evidence>
<sequence>MSVVAPRARVLLLLTAVAVCVAPGGHGADTRPRAADAQNVIEFEFHRDHVIGTSLDLCVVAPDEPTAEAAELTVLNEVERLRTILSTYDPATEISKVNRTREPVPVSHELIEVLRAYEQWQLKSGGAFHGQVGDLVRVWKEGERAGRVPEAVVLDRIAADLKRPGFKLDTDASTVTRLTDQPLNLNAVGKGYIIAKAADAVRKAHPAVTALLINLGGDILAFGSPPGGTGWAVGVQNPFMAFDNAAPVAGLRVTNQAVATSGDYQRFYTIDGKRYSHIFDPRTGRPAEGVSSATVVANNNVTANALATTLCVLKPEEGLKLVAGVPGAACLIITSDGKQIRSPGLKLFEPAPARFALPQDKKDEKKADPWPAGFQVTVAVELPKVEAKRYRKPYTAIWIEDDQGKAVKTLAVWGNAPKYLKTLRDWWKIGKGDGDLVKAVARATRGPGKYDLAWDGKDDKGNPVSQGKYVVRVEVHREFGDDVTQRGEIECKDKPAVVKLDKNTEAAETVVEFKKVGKK</sequence>
<gene>
    <name evidence="12" type="ORF">C1280_31760</name>
</gene>
<dbReference type="InterPro" id="IPR014469">
    <property type="entry name" value="DUF2271"/>
</dbReference>
<evidence type="ECO:0000256" key="1">
    <source>
        <dbReference type="ARBA" id="ARBA00001946"/>
    </source>
</evidence>
<evidence type="ECO:0000313" key="13">
    <source>
        <dbReference type="Proteomes" id="UP000245802"/>
    </source>
</evidence>
<dbReference type="Proteomes" id="UP000245802">
    <property type="component" value="Chromosome"/>
</dbReference>
<dbReference type="Gene3D" id="3.10.520.10">
    <property type="entry name" value="ApbE-like domains"/>
    <property type="match status" value="1"/>
</dbReference>
<dbReference type="SUPFAM" id="SSF143631">
    <property type="entry name" value="ApbE-like"/>
    <property type="match status" value="1"/>
</dbReference>
<dbReference type="PANTHER" id="PTHR30040:SF2">
    <property type="entry name" value="FAD:PROTEIN FMN TRANSFERASE"/>
    <property type="match status" value="1"/>
</dbReference>
<dbReference type="PANTHER" id="PTHR30040">
    <property type="entry name" value="THIAMINE BIOSYNTHESIS LIPOPROTEIN APBE"/>
    <property type="match status" value="1"/>
</dbReference>
<keyword evidence="11" id="KW-0732">Signal</keyword>
<reference evidence="12 13" key="1">
    <citation type="submission" date="2018-01" db="EMBL/GenBank/DDBJ databases">
        <title>G. obscuriglobus.</title>
        <authorList>
            <person name="Franke J."/>
            <person name="Blomberg W."/>
            <person name="Selmecki A."/>
        </authorList>
    </citation>
    <scope>NUCLEOTIDE SEQUENCE [LARGE SCALE GENOMIC DNA]</scope>
    <source>
        <strain evidence="12 13">DSM 5831</strain>
    </source>
</reference>
<accession>A0A2Z3H523</accession>
<evidence type="ECO:0000256" key="3">
    <source>
        <dbReference type="ARBA" id="ARBA00016337"/>
    </source>
</evidence>
<dbReference type="KEGG" id="gog:C1280_31760"/>
<dbReference type="EC" id="2.7.1.180" evidence="2"/>
<dbReference type="GO" id="GO:0016740">
    <property type="term" value="F:transferase activity"/>
    <property type="evidence" value="ECO:0007669"/>
    <property type="project" value="UniProtKB-KW"/>
</dbReference>
<evidence type="ECO:0000256" key="11">
    <source>
        <dbReference type="SAM" id="SignalP"/>
    </source>
</evidence>
<dbReference type="Pfam" id="PF10029">
    <property type="entry name" value="DUF2271"/>
    <property type="match status" value="1"/>
</dbReference>
<evidence type="ECO:0000256" key="4">
    <source>
        <dbReference type="ARBA" id="ARBA00022630"/>
    </source>
</evidence>
<dbReference type="GO" id="GO:0046872">
    <property type="term" value="F:metal ion binding"/>
    <property type="evidence" value="ECO:0007669"/>
    <property type="project" value="UniProtKB-KW"/>
</dbReference>
<proteinExistence type="predicted"/>
<protein>
    <recommendedName>
        <fullName evidence="3">FAD:protein FMN transferase</fullName>
        <ecNumber evidence="2">2.7.1.180</ecNumber>
    </recommendedName>
    <alternativeName>
        <fullName evidence="9">Flavin transferase</fullName>
    </alternativeName>
</protein>
<comment type="cofactor">
    <cofactor evidence="1">
        <name>Mg(2+)</name>
        <dbReference type="ChEBI" id="CHEBI:18420"/>
    </cofactor>
</comment>
<dbReference type="Gene3D" id="2.60.40.4070">
    <property type="match status" value="1"/>
</dbReference>
<keyword evidence="8" id="KW-0460">Magnesium</keyword>
<evidence type="ECO:0000256" key="10">
    <source>
        <dbReference type="ARBA" id="ARBA00048540"/>
    </source>
</evidence>
<feature type="chain" id="PRO_5016380625" description="FAD:protein FMN transferase" evidence="11">
    <location>
        <begin position="28"/>
        <end position="519"/>
    </location>
</feature>
<evidence type="ECO:0000256" key="7">
    <source>
        <dbReference type="ARBA" id="ARBA00022827"/>
    </source>
</evidence>
<keyword evidence="6" id="KW-0479">Metal-binding</keyword>
<evidence type="ECO:0000256" key="8">
    <source>
        <dbReference type="ARBA" id="ARBA00022842"/>
    </source>
</evidence>
<dbReference type="EMBL" id="CP025958">
    <property type="protein sequence ID" value="AWM41113.1"/>
    <property type="molecule type" value="Genomic_DNA"/>
</dbReference>
<organism evidence="12 13">
    <name type="scientific">Gemmata obscuriglobus</name>
    <dbReference type="NCBI Taxonomy" id="114"/>
    <lineage>
        <taxon>Bacteria</taxon>
        <taxon>Pseudomonadati</taxon>
        <taxon>Planctomycetota</taxon>
        <taxon>Planctomycetia</taxon>
        <taxon>Gemmatales</taxon>
        <taxon>Gemmataceae</taxon>
        <taxon>Gemmata</taxon>
    </lineage>
</organism>
<keyword evidence="7" id="KW-0274">FAD</keyword>
<keyword evidence="13" id="KW-1185">Reference proteome</keyword>
<dbReference type="Pfam" id="PF02424">
    <property type="entry name" value="ApbE"/>
    <property type="match status" value="1"/>
</dbReference>
<evidence type="ECO:0000256" key="9">
    <source>
        <dbReference type="ARBA" id="ARBA00031306"/>
    </source>
</evidence>
<evidence type="ECO:0000256" key="2">
    <source>
        <dbReference type="ARBA" id="ARBA00011955"/>
    </source>
</evidence>
<evidence type="ECO:0000313" key="12">
    <source>
        <dbReference type="EMBL" id="AWM41113.1"/>
    </source>
</evidence>